<accession>A0A8S1GVQ7</accession>
<dbReference type="GO" id="GO:0005634">
    <property type="term" value="C:nucleus"/>
    <property type="evidence" value="ECO:0007669"/>
    <property type="project" value="UniProtKB-SubCell"/>
</dbReference>
<evidence type="ECO:0000256" key="5">
    <source>
        <dbReference type="PROSITE-ProRule" id="PRU00108"/>
    </source>
</evidence>
<dbReference type="GO" id="GO:0000981">
    <property type="term" value="F:DNA-binding transcription factor activity, RNA polymerase II-specific"/>
    <property type="evidence" value="ECO:0007669"/>
    <property type="project" value="InterPro"/>
</dbReference>
<feature type="compositionally biased region" description="Low complexity" evidence="7">
    <location>
        <begin position="104"/>
        <end position="119"/>
    </location>
</feature>
<name>A0A8S1GVQ7_9PELO</name>
<organism evidence="9 10">
    <name type="scientific">Caenorhabditis auriculariae</name>
    <dbReference type="NCBI Taxonomy" id="2777116"/>
    <lineage>
        <taxon>Eukaryota</taxon>
        <taxon>Metazoa</taxon>
        <taxon>Ecdysozoa</taxon>
        <taxon>Nematoda</taxon>
        <taxon>Chromadorea</taxon>
        <taxon>Rhabditida</taxon>
        <taxon>Rhabditina</taxon>
        <taxon>Rhabditomorpha</taxon>
        <taxon>Rhabditoidea</taxon>
        <taxon>Rhabditidae</taxon>
        <taxon>Peloderinae</taxon>
        <taxon>Caenorhabditis</taxon>
    </lineage>
</organism>
<dbReference type="PROSITE" id="PS00027">
    <property type="entry name" value="HOMEOBOX_1"/>
    <property type="match status" value="1"/>
</dbReference>
<evidence type="ECO:0000256" key="6">
    <source>
        <dbReference type="RuleBase" id="RU000682"/>
    </source>
</evidence>
<sequence length="245" mass="27341">MDEEKNDENASSGSQSHEIEDDRSSSPEDISASTYPFTYGDMGFHGHLHPLDQYTLHMMASGMQQAENSGRPFFLSLTNGMNMSTLLSPLGLQHPFNLSTSYGSAQAPAAPTPQASKPQAKPKKQSSAKAETPRRGRNSFSADQIAQLEEHYKVSQYLTANRRKQLAEDLELQDLQVKTWFQNRRTKTRREMRAGGLLPCGSRIKVELFGGGERDQGRDCPEPFSGSYVQGNISKLFRGIEKFVY</sequence>
<reference evidence="9" key="1">
    <citation type="submission" date="2020-10" db="EMBL/GenBank/DDBJ databases">
        <authorList>
            <person name="Kikuchi T."/>
        </authorList>
    </citation>
    <scope>NUCLEOTIDE SEQUENCE</scope>
    <source>
        <strain evidence="9">NKZ352</strain>
    </source>
</reference>
<dbReference type="InterPro" id="IPR017970">
    <property type="entry name" value="Homeobox_CS"/>
</dbReference>
<comment type="subcellular location">
    <subcellularLocation>
        <location evidence="1 5 6">Nucleus</location>
    </subcellularLocation>
</comment>
<dbReference type="PRINTS" id="PR00024">
    <property type="entry name" value="HOMEOBOX"/>
</dbReference>
<evidence type="ECO:0000256" key="2">
    <source>
        <dbReference type="ARBA" id="ARBA00023125"/>
    </source>
</evidence>
<feature type="domain" description="Homeobox" evidence="8">
    <location>
        <begin position="131"/>
        <end position="191"/>
    </location>
</feature>
<dbReference type="AlphaFoldDB" id="A0A8S1GVQ7"/>
<gene>
    <name evidence="9" type="ORF">CAUJ_LOCUS3050</name>
</gene>
<dbReference type="InterPro" id="IPR001356">
    <property type="entry name" value="HD"/>
</dbReference>
<evidence type="ECO:0000256" key="7">
    <source>
        <dbReference type="SAM" id="MobiDB-lite"/>
    </source>
</evidence>
<evidence type="ECO:0000256" key="3">
    <source>
        <dbReference type="ARBA" id="ARBA00023155"/>
    </source>
</evidence>
<dbReference type="CDD" id="cd00086">
    <property type="entry name" value="homeodomain"/>
    <property type="match status" value="1"/>
</dbReference>
<evidence type="ECO:0000256" key="1">
    <source>
        <dbReference type="ARBA" id="ARBA00004123"/>
    </source>
</evidence>
<evidence type="ECO:0000313" key="9">
    <source>
        <dbReference type="EMBL" id="CAD6187131.1"/>
    </source>
</evidence>
<dbReference type="Proteomes" id="UP000835052">
    <property type="component" value="Unassembled WGS sequence"/>
</dbReference>
<dbReference type="PANTHER" id="PTHR24333:SF5">
    <property type="entry name" value="VENT HOMEOBOX"/>
    <property type="match status" value="1"/>
</dbReference>
<proteinExistence type="predicted"/>
<feature type="region of interest" description="Disordered" evidence="7">
    <location>
        <begin position="1"/>
        <end position="32"/>
    </location>
</feature>
<dbReference type="PANTHER" id="PTHR24333">
    <property type="entry name" value="HOMEO BOX HB9 LIKE A-RELATED"/>
    <property type="match status" value="1"/>
</dbReference>
<evidence type="ECO:0000256" key="4">
    <source>
        <dbReference type="ARBA" id="ARBA00023242"/>
    </source>
</evidence>
<keyword evidence="4 5" id="KW-0539">Nucleus</keyword>
<dbReference type="Pfam" id="PF00046">
    <property type="entry name" value="Homeodomain"/>
    <property type="match status" value="1"/>
</dbReference>
<evidence type="ECO:0000259" key="8">
    <source>
        <dbReference type="PROSITE" id="PS50071"/>
    </source>
</evidence>
<feature type="DNA-binding region" description="Homeobox" evidence="5">
    <location>
        <begin position="133"/>
        <end position="192"/>
    </location>
</feature>
<dbReference type="Gene3D" id="1.10.10.60">
    <property type="entry name" value="Homeodomain-like"/>
    <property type="match status" value="1"/>
</dbReference>
<protein>
    <recommendedName>
        <fullName evidence="8">Homeobox domain-containing protein</fullName>
    </recommendedName>
</protein>
<dbReference type="InterPro" id="IPR009057">
    <property type="entry name" value="Homeodomain-like_sf"/>
</dbReference>
<dbReference type="SMART" id="SM00389">
    <property type="entry name" value="HOX"/>
    <property type="match status" value="1"/>
</dbReference>
<dbReference type="EMBL" id="CAJGYM010000006">
    <property type="protein sequence ID" value="CAD6187131.1"/>
    <property type="molecule type" value="Genomic_DNA"/>
</dbReference>
<comment type="caution">
    <text evidence="9">The sequence shown here is derived from an EMBL/GenBank/DDBJ whole genome shotgun (WGS) entry which is preliminary data.</text>
</comment>
<feature type="compositionally biased region" description="Basic and acidic residues" evidence="7">
    <location>
        <begin position="17"/>
        <end position="26"/>
    </location>
</feature>
<dbReference type="InterPro" id="IPR020479">
    <property type="entry name" value="HD_metazoa"/>
</dbReference>
<keyword evidence="10" id="KW-1185">Reference proteome</keyword>
<dbReference type="PROSITE" id="PS50071">
    <property type="entry name" value="HOMEOBOX_2"/>
    <property type="match status" value="1"/>
</dbReference>
<dbReference type="SUPFAM" id="SSF46689">
    <property type="entry name" value="Homeodomain-like"/>
    <property type="match status" value="1"/>
</dbReference>
<dbReference type="InterPro" id="IPR050848">
    <property type="entry name" value="Homeobox_TF"/>
</dbReference>
<keyword evidence="2 5" id="KW-0238">DNA-binding</keyword>
<dbReference type="GO" id="GO:0003677">
    <property type="term" value="F:DNA binding"/>
    <property type="evidence" value="ECO:0007669"/>
    <property type="project" value="UniProtKB-UniRule"/>
</dbReference>
<feature type="region of interest" description="Disordered" evidence="7">
    <location>
        <begin position="103"/>
        <end position="140"/>
    </location>
</feature>
<keyword evidence="3 5" id="KW-0371">Homeobox</keyword>
<evidence type="ECO:0000313" key="10">
    <source>
        <dbReference type="Proteomes" id="UP000835052"/>
    </source>
</evidence>